<proteinExistence type="predicted"/>
<gene>
    <name evidence="1" type="ORF">EW145_g8696</name>
</gene>
<accession>A0A4S4K564</accession>
<protein>
    <submittedName>
        <fullName evidence="1">Uncharacterized protein</fullName>
    </submittedName>
</protein>
<evidence type="ECO:0000313" key="1">
    <source>
        <dbReference type="EMBL" id="THG92500.1"/>
    </source>
</evidence>
<evidence type="ECO:0000313" key="2">
    <source>
        <dbReference type="Proteomes" id="UP000308199"/>
    </source>
</evidence>
<keyword evidence="2" id="KW-1185">Reference proteome</keyword>
<dbReference type="Proteomes" id="UP000308199">
    <property type="component" value="Unassembled WGS sequence"/>
</dbReference>
<comment type="caution">
    <text evidence="1">The sequence shown here is derived from an EMBL/GenBank/DDBJ whole genome shotgun (WGS) entry which is preliminary data.</text>
</comment>
<reference evidence="1 2" key="1">
    <citation type="submission" date="2019-02" db="EMBL/GenBank/DDBJ databases">
        <title>Genome sequencing of the rare red list fungi Phellinidium pouzarii.</title>
        <authorList>
            <person name="Buettner E."/>
            <person name="Kellner H."/>
        </authorList>
    </citation>
    <scope>NUCLEOTIDE SEQUENCE [LARGE SCALE GENOMIC DNA]</scope>
    <source>
        <strain evidence="1 2">DSM 108285</strain>
    </source>
</reference>
<name>A0A4S4K564_9AGAM</name>
<feature type="non-terminal residue" evidence="1">
    <location>
        <position position="100"/>
    </location>
</feature>
<dbReference type="EMBL" id="SGPK01001741">
    <property type="protein sequence ID" value="THG92500.1"/>
    <property type="molecule type" value="Genomic_DNA"/>
</dbReference>
<organism evidence="1 2">
    <name type="scientific">Phellinidium pouzarii</name>
    <dbReference type="NCBI Taxonomy" id="167371"/>
    <lineage>
        <taxon>Eukaryota</taxon>
        <taxon>Fungi</taxon>
        <taxon>Dikarya</taxon>
        <taxon>Basidiomycota</taxon>
        <taxon>Agaricomycotina</taxon>
        <taxon>Agaricomycetes</taxon>
        <taxon>Hymenochaetales</taxon>
        <taxon>Hymenochaetaceae</taxon>
        <taxon>Phellinidium</taxon>
    </lineage>
</organism>
<dbReference type="AlphaFoldDB" id="A0A4S4K564"/>
<sequence length="100" mass="10286">MESIQGDSTLRMFFLNQAQPIGTSGGFSLLALRVKAVALYSSAARAAANWGLRSTGSQASSSSSSPQIDSSALFGTLEFALAHFAATLLPAHQLGAALPD</sequence>